<dbReference type="Proteomes" id="UP001152795">
    <property type="component" value="Unassembled WGS sequence"/>
</dbReference>
<keyword evidence="1" id="KW-0853">WD repeat</keyword>
<keyword evidence="5" id="KW-1185">Reference proteome</keyword>
<dbReference type="OrthoDB" id="2325716at2759"/>
<dbReference type="PANTHER" id="PTHR19871">
    <property type="entry name" value="BETA TRANSDUCIN-RELATED PROTEIN"/>
    <property type="match status" value="1"/>
</dbReference>
<dbReference type="SUPFAM" id="SSF50998">
    <property type="entry name" value="Quinoprotein alcohol dehydrogenase-like"/>
    <property type="match status" value="1"/>
</dbReference>
<dbReference type="InterPro" id="IPR057588">
    <property type="entry name" value="NWD1/2-like_WH"/>
</dbReference>
<proteinExistence type="predicted"/>
<dbReference type="EMBL" id="CACRXK020007430">
    <property type="protein sequence ID" value="CAB4012219.1"/>
    <property type="molecule type" value="Genomic_DNA"/>
</dbReference>
<evidence type="ECO:0000313" key="5">
    <source>
        <dbReference type="Proteomes" id="UP001152795"/>
    </source>
</evidence>
<feature type="compositionally biased region" description="Basic residues" evidence="3">
    <location>
        <begin position="56"/>
        <end position="66"/>
    </location>
</feature>
<dbReference type="InterPro" id="IPR007111">
    <property type="entry name" value="NACHT_NTPase"/>
</dbReference>
<reference evidence="4" key="1">
    <citation type="submission" date="2020-04" db="EMBL/GenBank/DDBJ databases">
        <authorList>
            <person name="Alioto T."/>
            <person name="Alioto T."/>
            <person name="Gomez Garrido J."/>
        </authorList>
    </citation>
    <scope>NUCLEOTIDE SEQUENCE</scope>
    <source>
        <strain evidence="4">A484AB</strain>
    </source>
</reference>
<evidence type="ECO:0000313" key="4">
    <source>
        <dbReference type="EMBL" id="CAB4012219.1"/>
    </source>
</evidence>
<dbReference type="InterPro" id="IPR052752">
    <property type="entry name" value="NACHT-WD_repeat"/>
</dbReference>
<sequence>MGTCCSKPQTSRPIDCTRQSRYRLLRILGRHDYSRKDDSYKRGEPDGSEEVESLQKTKKNSRRSRKKDFLDDTTGTTYVDESDIDVYPVNRNEINGISEDEDKDENSLKESALSQLVRERVIKGDVNTEIPTLPKMVKIVVASIHEEMAEERLILDERVFPELRKFCREQNFDVHIIDVNIEDEQFNYDDWKDEIKIAHQESTGVGFIVLVGQNLGERCLPKKIDVKDFELLLEMLPSDHDAIRSLYELDAREIPCYVLKKACSDLHEENIEEVSQRLLEKMEENDFKRKCEQQYIFNALLQAASLGNDLSNESSTAVWIERKVDYLYQNDGFDEQSNDDKAELRILREQYDRNNTSIISYDEFAKYDIMKRNNFHKTIIEKIKEKIQISALQPAVNTITDQHIKEIAQHILKCQENVSNVDESQQRTIGIQRRISTYLRANTKTPLVVHGPPGCGKSTMVSMAAKLASENMVEGTTLVIRFLGSTRHSSNLRFLLRSICFQLSRAFGNKDLIPEDFQSIVKMFLSSLHNATKGRRILIILDGLDELPKSNLLWLPRELPDHVRIILTTLTNGGYYNGLKATFEDATDHFIDVGEIDKTEARSYITTWYQVRGTEPSEDLNNRILNAVPKCPNTLYLKLLLHHIHHKIPLAESADYSGVRMPNSLKHVIEHYFVTMEKKHGKLVIQRIMGYLSAARFGLSERELEEILTREHISGKVPSSRVWSFQLSRILHDLSPLVSKVYFDGMLVLTWRHLIIRYLAFDRYLSNREDAVKLAHQSLAQYFAGKHSTGLSEDPLVLVRRMHDLPHYLCKLGDIENLKDLALCNFAFLQAQLKGTSIDYVLECFTGKHCPMDQDLKMIVDALKMSSDALQIDPNQLAAQLIGRLTDLTSSDHIARLLNDARKSAHALIPNTGCLNPPGTKLLHTSMELYGPTDLTSDSTLGLSASKNIVALWDVRSGKIIRTTTAGSTIRQVRFCRNNRLFVVDAGKGLEVFETSTFKKIWELECPGTVRAITLAGDSKDVLVAACGHVVRAWNLRSGLMMSEITELEGMSVDKIAGWREYVACASTEGKFVRIYEVFTGVFVTHINAYEKNTTDCVGDVFLSSFGDGLILTSSDTSYDVRVFRLSSGVWLRNIGRDIVNPRLTSDGHYILSTNSRNDISVWSLETGLKLTNVFRHPPTSIITDIIANDLTMLVTLSDNGILRVWDLEKEETIQQGLSQDKHDNCIRNIMFVKSRGEQRQAVSRSKVSGDIVVWNLSNCKPVRILKGTQADDILVVDETRAVLRSMGKLALIDLEEGRLIKKLRVSFPNMRSRSRLERRASSLYKRRNLSLRLLQRSGVTTKPKCAQFSDVAIVGQKYALMLSSKRDVVNLISLDDGQSVAKLDSGHKDCIETVLVSDNGKTLVCSYQNSPAAVWNLEKKQIIGWLRVENTYPKLCQAAITRDGKYLVDAVKINDCTHIVVWNIDIAEVQCKIPIKGASVHTIAASSESGILICSFKKEYRNTVMVYTLRSGAQLFPLPCGIRQQINGIQLSLDGKRAMTFISGDRTIRLWDTSRGVQIGSFTADHAVSDCALSDDGNSIVLAIYKASTIASLSFADQRKAREVSVDLTNPYYNPKNYGAVYEFLNILDWDDDTNLMDNTLAEKQ</sequence>
<evidence type="ECO:0000256" key="3">
    <source>
        <dbReference type="SAM" id="MobiDB-lite"/>
    </source>
</evidence>
<gene>
    <name evidence="4" type="ORF">PACLA_8A040013</name>
</gene>
<dbReference type="Gene3D" id="3.40.50.300">
    <property type="entry name" value="P-loop containing nucleotide triphosphate hydrolases"/>
    <property type="match status" value="1"/>
</dbReference>
<dbReference type="PROSITE" id="PS50082">
    <property type="entry name" value="WD_REPEATS_2"/>
    <property type="match status" value="1"/>
</dbReference>
<keyword evidence="2" id="KW-0677">Repeat</keyword>
<dbReference type="PROSITE" id="PS50837">
    <property type="entry name" value="NACHT"/>
    <property type="match status" value="1"/>
</dbReference>
<dbReference type="SUPFAM" id="SSF52540">
    <property type="entry name" value="P-loop containing nucleoside triphosphate hydrolases"/>
    <property type="match status" value="1"/>
</dbReference>
<dbReference type="InterPro" id="IPR011047">
    <property type="entry name" value="Quinoprotein_ADH-like_sf"/>
</dbReference>
<name>A0A6S7I5J2_PARCT</name>
<evidence type="ECO:0000256" key="2">
    <source>
        <dbReference type="ARBA" id="ARBA00022737"/>
    </source>
</evidence>
<accession>A0A6S7I5J2</accession>
<dbReference type="Pfam" id="PF25469">
    <property type="entry name" value="WHD_NWD1"/>
    <property type="match status" value="1"/>
</dbReference>
<dbReference type="SMART" id="SM00320">
    <property type="entry name" value="WD40"/>
    <property type="match status" value="6"/>
</dbReference>
<dbReference type="CDD" id="cd00267">
    <property type="entry name" value="ABC_ATPase"/>
    <property type="match status" value="1"/>
</dbReference>
<dbReference type="SMART" id="SM00382">
    <property type="entry name" value="AAA"/>
    <property type="match status" value="1"/>
</dbReference>
<evidence type="ECO:0000256" key="1">
    <source>
        <dbReference type="ARBA" id="ARBA00022574"/>
    </source>
</evidence>
<dbReference type="InterPro" id="IPR003593">
    <property type="entry name" value="AAA+_ATPase"/>
</dbReference>
<dbReference type="InterPro" id="IPR001680">
    <property type="entry name" value="WD40_rpt"/>
</dbReference>
<dbReference type="InterPro" id="IPR015943">
    <property type="entry name" value="WD40/YVTN_repeat-like_dom_sf"/>
</dbReference>
<dbReference type="InterPro" id="IPR027417">
    <property type="entry name" value="P-loop_NTPase"/>
</dbReference>
<dbReference type="Gene3D" id="2.130.10.10">
    <property type="entry name" value="YVTN repeat-like/Quinoprotein amine dehydrogenase"/>
    <property type="match status" value="3"/>
</dbReference>
<dbReference type="InterPro" id="IPR056884">
    <property type="entry name" value="NPHP3-like_N"/>
</dbReference>
<feature type="compositionally biased region" description="Basic and acidic residues" evidence="3">
    <location>
        <begin position="34"/>
        <end position="45"/>
    </location>
</feature>
<protein>
    <submittedName>
        <fullName evidence="4">NACHT and WD repeat domain-containing 1</fullName>
    </submittedName>
</protein>
<feature type="region of interest" description="Disordered" evidence="3">
    <location>
        <begin position="34"/>
        <end position="74"/>
    </location>
</feature>
<organism evidence="4 5">
    <name type="scientific">Paramuricea clavata</name>
    <name type="common">Red gorgonian</name>
    <name type="synonym">Violescent sea-whip</name>
    <dbReference type="NCBI Taxonomy" id="317549"/>
    <lineage>
        <taxon>Eukaryota</taxon>
        <taxon>Metazoa</taxon>
        <taxon>Cnidaria</taxon>
        <taxon>Anthozoa</taxon>
        <taxon>Octocorallia</taxon>
        <taxon>Malacalcyonacea</taxon>
        <taxon>Plexauridae</taxon>
        <taxon>Paramuricea</taxon>
    </lineage>
</organism>
<dbReference type="Pfam" id="PF24883">
    <property type="entry name" value="NPHP3_N"/>
    <property type="match status" value="1"/>
</dbReference>
<dbReference type="PANTHER" id="PTHR19871:SF14">
    <property type="entry name" value="DUF4062 DOMAIN-CONTAINING PROTEIN"/>
    <property type="match status" value="1"/>
</dbReference>
<comment type="caution">
    <text evidence="4">The sequence shown here is derived from an EMBL/GenBank/DDBJ whole genome shotgun (WGS) entry which is preliminary data.</text>
</comment>